<dbReference type="PANTHER" id="PTHR10443:SF12">
    <property type="entry name" value="DIPEPTIDASE"/>
    <property type="match status" value="1"/>
</dbReference>
<dbReference type="SUPFAM" id="SSF51556">
    <property type="entry name" value="Metallo-dependent hydrolases"/>
    <property type="match status" value="1"/>
</dbReference>
<evidence type="ECO:0000313" key="2">
    <source>
        <dbReference type="Proteomes" id="UP000322976"/>
    </source>
</evidence>
<dbReference type="PROSITE" id="PS51365">
    <property type="entry name" value="RENAL_DIPEPTIDASE_2"/>
    <property type="match status" value="1"/>
</dbReference>
<dbReference type="InterPro" id="IPR008257">
    <property type="entry name" value="Pept_M19"/>
</dbReference>
<organism evidence="1 2">
    <name type="scientific">Calorimonas adulescens</name>
    <dbReference type="NCBI Taxonomy" id="2606906"/>
    <lineage>
        <taxon>Bacteria</taxon>
        <taxon>Bacillati</taxon>
        <taxon>Bacillota</taxon>
        <taxon>Clostridia</taxon>
        <taxon>Thermoanaerobacterales</taxon>
        <taxon>Thermoanaerobacteraceae</taxon>
        <taxon>Calorimonas</taxon>
    </lineage>
</organism>
<dbReference type="Proteomes" id="UP000322976">
    <property type="component" value="Unassembled WGS sequence"/>
</dbReference>
<reference evidence="1 2" key="1">
    <citation type="submission" date="2019-08" db="EMBL/GenBank/DDBJ databases">
        <title>Calorimonas adulescens gen. nov., sp. nov., an anaerobic thermophilic bacterium from Sakhalin hot spring.</title>
        <authorList>
            <person name="Khomyakova M.A."/>
            <person name="Merkel A.Y."/>
            <person name="Novikov A."/>
            <person name="Bonch-Osmolovskaya E.A."/>
            <person name="Slobodkin A.I."/>
        </authorList>
    </citation>
    <scope>NUCLEOTIDE SEQUENCE [LARGE SCALE GENOMIC DNA]</scope>
    <source>
        <strain evidence="1 2">A05MB</strain>
    </source>
</reference>
<dbReference type="EMBL" id="VTPS01000005">
    <property type="protein sequence ID" value="TZE82602.1"/>
    <property type="molecule type" value="Genomic_DNA"/>
</dbReference>
<dbReference type="PANTHER" id="PTHR10443">
    <property type="entry name" value="MICROSOMAL DIPEPTIDASE"/>
    <property type="match status" value="1"/>
</dbReference>
<dbReference type="Pfam" id="PF01244">
    <property type="entry name" value="Peptidase_M19"/>
    <property type="match status" value="1"/>
</dbReference>
<dbReference type="Gene3D" id="3.20.20.140">
    <property type="entry name" value="Metal-dependent hydrolases"/>
    <property type="match status" value="1"/>
</dbReference>
<evidence type="ECO:0000313" key="1">
    <source>
        <dbReference type="EMBL" id="TZE82602.1"/>
    </source>
</evidence>
<dbReference type="AlphaFoldDB" id="A0A5D8QDJ8"/>
<proteinExistence type="predicted"/>
<dbReference type="GO" id="GO:0070573">
    <property type="term" value="F:metallodipeptidase activity"/>
    <property type="evidence" value="ECO:0007669"/>
    <property type="project" value="InterPro"/>
</dbReference>
<accession>A0A5D8QDJ8</accession>
<comment type="caution">
    <text evidence="1">The sequence shown here is derived from an EMBL/GenBank/DDBJ whole genome shotgun (WGS) entry which is preliminary data.</text>
</comment>
<keyword evidence="2" id="KW-1185">Reference proteome</keyword>
<protein>
    <submittedName>
        <fullName evidence="1">Membrane dipeptidase</fullName>
    </submittedName>
</protein>
<dbReference type="GO" id="GO:0006508">
    <property type="term" value="P:proteolysis"/>
    <property type="evidence" value="ECO:0007669"/>
    <property type="project" value="InterPro"/>
</dbReference>
<dbReference type="CDD" id="cd01301">
    <property type="entry name" value="rDP_like"/>
    <property type="match status" value="1"/>
</dbReference>
<dbReference type="InterPro" id="IPR032466">
    <property type="entry name" value="Metal_Hydrolase"/>
</dbReference>
<name>A0A5D8QDJ8_9THEO</name>
<dbReference type="PROSITE" id="PS00869">
    <property type="entry name" value="RENAL_DIPEPTIDASE_1"/>
    <property type="match status" value="1"/>
</dbReference>
<gene>
    <name evidence="1" type="ORF">FWJ32_04830</name>
</gene>
<dbReference type="RefSeq" id="WP_149544842.1">
    <property type="nucleotide sequence ID" value="NZ_VTPS01000005.1"/>
</dbReference>
<dbReference type="InterPro" id="IPR000180">
    <property type="entry name" value="Dipep_AS"/>
</dbReference>
<sequence length="309" mass="33982">MFIDFHCDTLMDTVDGKRSLMDDGEGHINLPALESSGVLMQVFACFVDDMYVRKKAADRVFAMIDSFYNEVDKSGGRLEPVYRFDDLNRIKENGRVGGLLSIEGGEALEGSMYLLRDFYRLGVRAITLTWSRRNELGDGIGEDSGSGLTSFGKDVVKEMNRIGMIVDVSHLNERGFWDVINVASAPVIASHSDCRALCSHPRNLTDEQIRAIADTGGVIGINFAAEFLSDGQASMNDIIRHIDHIADVAGIGCVGFGSDFDGCTIPGDMSGVSDMLLIRQNLIDSGYSIEDVDKICYKNWERVIKKVLG</sequence>